<dbReference type="SMART" id="SM00903">
    <property type="entry name" value="Flavin_Reduct"/>
    <property type="match status" value="1"/>
</dbReference>
<keyword evidence="2" id="KW-0285">Flavoprotein</keyword>
<evidence type="ECO:0000256" key="1">
    <source>
        <dbReference type="ARBA" id="ARBA00001917"/>
    </source>
</evidence>
<comment type="caution">
    <text evidence="7">The sequence shown here is derived from an EMBL/GenBank/DDBJ whole genome shotgun (WGS) entry which is preliminary data.</text>
</comment>
<evidence type="ECO:0000256" key="2">
    <source>
        <dbReference type="ARBA" id="ARBA00022630"/>
    </source>
</evidence>
<evidence type="ECO:0000256" key="5">
    <source>
        <dbReference type="SAM" id="SignalP"/>
    </source>
</evidence>
<feature type="chain" id="PRO_5011970450" description="Flavin reductase like domain-containing protein" evidence="5">
    <location>
        <begin position="17"/>
        <end position="306"/>
    </location>
</feature>
<evidence type="ECO:0000313" key="7">
    <source>
        <dbReference type="EMBL" id="GAX77471.1"/>
    </source>
</evidence>
<evidence type="ECO:0000256" key="3">
    <source>
        <dbReference type="ARBA" id="ARBA00022643"/>
    </source>
</evidence>
<name>A0A250X332_9CHLO</name>
<evidence type="ECO:0000313" key="8">
    <source>
        <dbReference type="Proteomes" id="UP000232323"/>
    </source>
</evidence>
<dbReference type="OrthoDB" id="10250990at2759"/>
<comment type="similarity">
    <text evidence="4">Belongs to the flavoredoxin family.</text>
</comment>
<reference evidence="7 8" key="1">
    <citation type="submission" date="2017-08" db="EMBL/GenBank/DDBJ databases">
        <title>Acidophilic green algal genome provides insights into adaptation to an acidic environment.</title>
        <authorList>
            <person name="Hirooka S."/>
            <person name="Hirose Y."/>
            <person name="Kanesaki Y."/>
            <person name="Higuchi S."/>
            <person name="Fujiwara T."/>
            <person name="Onuma R."/>
            <person name="Era A."/>
            <person name="Ohbayashi R."/>
            <person name="Uzuka A."/>
            <person name="Nozaki H."/>
            <person name="Yoshikawa H."/>
            <person name="Miyagishima S.Y."/>
        </authorList>
    </citation>
    <scope>NUCLEOTIDE SEQUENCE [LARGE SCALE GENOMIC DNA]</scope>
    <source>
        <strain evidence="7 8">NIES-2499</strain>
    </source>
</reference>
<dbReference type="PANTHER" id="PTHR33798:SF5">
    <property type="entry name" value="FLAVIN REDUCTASE LIKE DOMAIN-CONTAINING PROTEIN"/>
    <property type="match status" value="1"/>
</dbReference>
<feature type="signal peptide" evidence="5">
    <location>
        <begin position="1"/>
        <end position="16"/>
    </location>
</feature>
<dbReference type="GO" id="GO:0010181">
    <property type="term" value="F:FMN binding"/>
    <property type="evidence" value="ECO:0007669"/>
    <property type="project" value="InterPro"/>
</dbReference>
<feature type="domain" description="Flavin reductase like" evidence="6">
    <location>
        <begin position="94"/>
        <end position="258"/>
    </location>
</feature>
<keyword evidence="8" id="KW-1185">Reference proteome</keyword>
<protein>
    <recommendedName>
        <fullName evidence="6">Flavin reductase like domain-containing protein</fullName>
    </recommendedName>
</protein>
<organism evidence="7 8">
    <name type="scientific">Chlamydomonas eustigma</name>
    <dbReference type="NCBI Taxonomy" id="1157962"/>
    <lineage>
        <taxon>Eukaryota</taxon>
        <taxon>Viridiplantae</taxon>
        <taxon>Chlorophyta</taxon>
        <taxon>core chlorophytes</taxon>
        <taxon>Chlorophyceae</taxon>
        <taxon>CS clade</taxon>
        <taxon>Chlamydomonadales</taxon>
        <taxon>Chlamydomonadaceae</taxon>
        <taxon>Chlamydomonas</taxon>
    </lineage>
</organism>
<dbReference type="Pfam" id="PF01613">
    <property type="entry name" value="Flavin_Reduct"/>
    <property type="match status" value="1"/>
</dbReference>
<keyword evidence="3" id="KW-0288">FMN</keyword>
<comment type="cofactor">
    <cofactor evidence="1">
        <name>FMN</name>
        <dbReference type="ChEBI" id="CHEBI:58210"/>
    </cofactor>
</comment>
<dbReference type="Gene3D" id="2.30.110.10">
    <property type="entry name" value="Electron Transport, Fmn-binding Protein, Chain A"/>
    <property type="match status" value="1"/>
</dbReference>
<evidence type="ECO:0000256" key="4">
    <source>
        <dbReference type="ARBA" id="ARBA00038054"/>
    </source>
</evidence>
<keyword evidence="5" id="KW-0732">Signal</keyword>
<dbReference type="EMBL" id="BEGY01000025">
    <property type="protein sequence ID" value="GAX77471.1"/>
    <property type="molecule type" value="Genomic_DNA"/>
</dbReference>
<accession>A0A250X332</accession>
<dbReference type="SUPFAM" id="SSF50475">
    <property type="entry name" value="FMN-binding split barrel"/>
    <property type="match status" value="1"/>
</dbReference>
<sequence length="306" mass="33257">MVHWSLLIISTPVSFGVGLLVNRFHGRLTKKASNSDIQASDGIVSNFKKARYVLTPHPDWKPGQKQPHPFASDEMLGFDPAKIDKGTFYSLMISAVTPRPVAFVSTVDAKGSVNLAPYSYFNILSNNPPVLAFGATYRTPVNGGLPKKDTLANVEETGEFVINIISEWFVEAANFTAIEADRGFNELEAAGLTPVPSVHVKAPRVKESVIQFECKLKQIIPLNDSTTGQPSASIVLGEIVLVHIHKEATELSPTGKVVVDPLKVKPVCRFGGVSYGRVSELYEIPRPNRDGSFSSFTPKAVSKAHS</sequence>
<proteinExistence type="inferred from homology"/>
<dbReference type="Proteomes" id="UP000232323">
    <property type="component" value="Unassembled WGS sequence"/>
</dbReference>
<gene>
    <name evidence="7" type="ORF">CEUSTIGMA_g4915.t1</name>
</gene>
<dbReference type="InterPro" id="IPR002563">
    <property type="entry name" value="Flavin_Rdtase-like_dom"/>
</dbReference>
<evidence type="ECO:0000259" key="6">
    <source>
        <dbReference type="SMART" id="SM00903"/>
    </source>
</evidence>
<dbReference type="InterPro" id="IPR012349">
    <property type="entry name" value="Split_barrel_FMN-bd"/>
</dbReference>
<dbReference type="PANTHER" id="PTHR33798">
    <property type="entry name" value="FLAVOPROTEIN OXYGENASE"/>
    <property type="match status" value="1"/>
</dbReference>
<dbReference type="AlphaFoldDB" id="A0A250X332"/>